<sequence length="225" mass="23598">MQETLFPLLAAVCGYLIGSLSFAVIVSRAMGLSDPRSYGSGNPGATNVLRSGNKKAAVLTLVFDALKGFIPVLLVKLYGERFGLDEGTAALVGLGAFLGHLWPVFFKFEGGKGVATALGVILALNWELGLATLATWLAVAYFSRYSSLAAIVAAALAPVYEMLVWDSPPTAGVLVVMALLLVWRHQGNIKKLMAGTESKIGQKAGASAAKPAQPHSVKKKGSHSK</sequence>
<keyword evidence="13" id="KW-1185">Reference proteome</keyword>
<evidence type="ECO:0000256" key="4">
    <source>
        <dbReference type="ARBA" id="ARBA00022692"/>
    </source>
</evidence>
<evidence type="ECO:0000256" key="7">
    <source>
        <dbReference type="ARBA" id="ARBA00023136"/>
    </source>
</evidence>
<evidence type="ECO:0000256" key="9">
    <source>
        <dbReference type="ARBA" id="ARBA00023264"/>
    </source>
</evidence>
<keyword evidence="7 10" id="KW-0472">Membrane</keyword>
<comment type="subcellular location">
    <subcellularLocation>
        <location evidence="10">Cell membrane</location>
        <topology evidence="10">Multi-pass membrane protein</topology>
    </subcellularLocation>
</comment>
<feature type="compositionally biased region" description="Basic residues" evidence="11">
    <location>
        <begin position="216"/>
        <end position="225"/>
    </location>
</feature>
<evidence type="ECO:0000256" key="5">
    <source>
        <dbReference type="ARBA" id="ARBA00022989"/>
    </source>
</evidence>
<proteinExistence type="inferred from homology"/>
<keyword evidence="9 10" id="KW-1208">Phospholipid metabolism</keyword>
<dbReference type="PANTHER" id="PTHR30309:SF0">
    <property type="entry name" value="GLYCEROL-3-PHOSPHATE ACYLTRANSFERASE-RELATED"/>
    <property type="match status" value="1"/>
</dbReference>
<protein>
    <recommendedName>
        <fullName evidence="10">Glycerol-3-phosphate acyltransferase</fullName>
    </recommendedName>
    <alternativeName>
        <fullName evidence="10">Acyl-PO4 G3P acyltransferase</fullName>
    </alternativeName>
    <alternativeName>
        <fullName evidence="10">Acyl-phosphate--glycerol-3-phosphate acyltransferase</fullName>
    </alternativeName>
    <alternativeName>
        <fullName evidence="10">G3P acyltransferase</fullName>
        <shortName evidence="10">GPAT</shortName>
        <ecNumber evidence="10">2.3.1.275</ecNumber>
    </alternativeName>
    <alternativeName>
        <fullName evidence="10">Lysophosphatidic acid synthase</fullName>
        <shortName evidence="10">LPA synthase</shortName>
    </alternativeName>
</protein>
<keyword evidence="12" id="KW-0012">Acyltransferase</keyword>
<comment type="caution">
    <text evidence="12">The sequence shown here is derived from an EMBL/GenBank/DDBJ whole genome shotgun (WGS) entry which is preliminary data.</text>
</comment>
<feature type="transmembrane region" description="Helical" evidence="10">
    <location>
        <begin position="118"/>
        <end position="142"/>
    </location>
</feature>
<evidence type="ECO:0000256" key="10">
    <source>
        <dbReference type="HAMAP-Rule" id="MF_01043"/>
    </source>
</evidence>
<evidence type="ECO:0000256" key="1">
    <source>
        <dbReference type="ARBA" id="ARBA00022475"/>
    </source>
</evidence>
<dbReference type="Pfam" id="PF02660">
    <property type="entry name" value="G3P_acyltransf"/>
    <property type="match status" value="1"/>
</dbReference>
<dbReference type="HAMAP" id="MF_01043">
    <property type="entry name" value="PlsY"/>
    <property type="match status" value="1"/>
</dbReference>
<dbReference type="EC" id="2.3.1.275" evidence="10"/>
<dbReference type="NCBIfam" id="TIGR00023">
    <property type="entry name" value="glycerol-3-phosphate 1-O-acyltransferase PlsY"/>
    <property type="match status" value="1"/>
</dbReference>
<comment type="catalytic activity">
    <reaction evidence="10">
        <text>an acyl phosphate + sn-glycerol 3-phosphate = a 1-acyl-sn-glycero-3-phosphate + phosphate</text>
        <dbReference type="Rhea" id="RHEA:34075"/>
        <dbReference type="ChEBI" id="CHEBI:43474"/>
        <dbReference type="ChEBI" id="CHEBI:57597"/>
        <dbReference type="ChEBI" id="CHEBI:57970"/>
        <dbReference type="ChEBI" id="CHEBI:59918"/>
        <dbReference type="EC" id="2.3.1.275"/>
    </reaction>
</comment>
<comment type="subunit">
    <text evidence="10">Probably interacts with PlsX.</text>
</comment>
<dbReference type="Proteomes" id="UP001285263">
    <property type="component" value="Unassembled WGS sequence"/>
</dbReference>
<keyword evidence="1 10" id="KW-1003">Cell membrane</keyword>
<feature type="region of interest" description="Disordered" evidence="11">
    <location>
        <begin position="202"/>
        <end position="225"/>
    </location>
</feature>
<keyword evidence="6 10" id="KW-0443">Lipid metabolism</keyword>
<dbReference type="EMBL" id="JAXCLA010000006">
    <property type="protein sequence ID" value="MDY0746496.1"/>
    <property type="molecule type" value="Genomic_DNA"/>
</dbReference>
<evidence type="ECO:0000313" key="12">
    <source>
        <dbReference type="EMBL" id="MDY0746496.1"/>
    </source>
</evidence>
<gene>
    <name evidence="10 12" type="primary">plsY</name>
    <name evidence="12" type="ORF">SNE35_18430</name>
</gene>
<name>A0ABU5DJN3_9BURK</name>
<keyword evidence="2 10" id="KW-0444">Lipid biosynthesis</keyword>
<keyword evidence="4 10" id="KW-0812">Transmembrane</keyword>
<comment type="pathway">
    <text evidence="10">Lipid metabolism; phospholipid metabolism.</text>
</comment>
<feature type="transmembrane region" description="Helical" evidence="10">
    <location>
        <begin position="162"/>
        <end position="183"/>
    </location>
</feature>
<reference evidence="12 13" key="1">
    <citation type="submission" date="2023-11" db="EMBL/GenBank/DDBJ databases">
        <title>Paucibacter sp. nov., isolated from fresh soil in Korea.</title>
        <authorList>
            <person name="Le N.T.T."/>
        </authorList>
    </citation>
    <scope>NUCLEOTIDE SEQUENCE [LARGE SCALE GENOMIC DNA]</scope>
    <source>
        <strain evidence="12 13">R3-3</strain>
    </source>
</reference>
<comment type="similarity">
    <text evidence="10">Belongs to the PlsY family.</text>
</comment>
<comment type="function">
    <text evidence="10">Catalyzes the transfer of an acyl group from acyl-phosphate (acyl-PO(4)) to glycerol-3-phosphate (G3P) to form lysophosphatidic acid (LPA). This enzyme utilizes acyl-phosphate as fatty acyl donor, but not acyl-CoA or acyl-ACP.</text>
</comment>
<dbReference type="SMART" id="SM01207">
    <property type="entry name" value="G3P_acyltransf"/>
    <property type="match status" value="1"/>
</dbReference>
<accession>A0ABU5DJN3</accession>
<keyword evidence="5 10" id="KW-1133">Transmembrane helix</keyword>
<evidence type="ECO:0000313" key="13">
    <source>
        <dbReference type="Proteomes" id="UP001285263"/>
    </source>
</evidence>
<evidence type="ECO:0000256" key="11">
    <source>
        <dbReference type="SAM" id="MobiDB-lite"/>
    </source>
</evidence>
<dbReference type="GO" id="GO:0004366">
    <property type="term" value="F:glycerol-3-phosphate O-acyltransferase activity"/>
    <property type="evidence" value="ECO:0007669"/>
    <property type="project" value="UniProtKB-EC"/>
</dbReference>
<feature type="transmembrane region" description="Helical" evidence="10">
    <location>
        <begin position="56"/>
        <end position="75"/>
    </location>
</feature>
<organism evidence="12 13">
    <name type="scientific">Roseateles agri</name>
    <dbReference type="NCBI Taxonomy" id="3098619"/>
    <lineage>
        <taxon>Bacteria</taxon>
        <taxon>Pseudomonadati</taxon>
        <taxon>Pseudomonadota</taxon>
        <taxon>Betaproteobacteria</taxon>
        <taxon>Burkholderiales</taxon>
        <taxon>Sphaerotilaceae</taxon>
        <taxon>Roseateles</taxon>
    </lineage>
</organism>
<evidence type="ECO:0000256" key="6">
    <source>
        <dbReference type="ARBA" id="ARBA00023098"/>
    </source>
</evidence>
<evidence type="ECO:0000256" key="8">
    <source>
        <dbReference type="ARBA" id="ARBA00023209"/>
    </source>
</evidence>
<keyword evidence="3 10" id="KW-0808">Transferase</keyword>
<keyword evidence="8 10" id="KW-0594">Phospholipid biosynthesis</keyword>
<feature type="transmembrane region" description="Helical" evidence="10">
    <location>
        <begin position="6"/>
        <end position="26"/>
    </location>
</feature>
<feature type="transmembrane region" description="Helical" evidence="10">
    <location>
        <begin position="87"/>
        <end position="106"/>
    </location>
</feature>
<evidence type="ECO:0000256" key="3">
    <source>
        <dbReference type="ARBA" id="ARBA00022679"/>
    </source>
</evidence>
<evidence type="ECO:0000256" key="2">
    <source>
        <dbReference type="ARBA" id="ARBA00022516"/>
    </source>
</evidence>
<dbReference type="InterPro" id="IPR003811">
    <property type="entry name" value="G3P_acylTferase_PlsY"/>
</dbReference>
<dbReference type="RefSeq" id="WP_320424430.1">
    <property type="nucleotide sequence ID" value="NZ_JAXCLA010000006.1"/>
</dbReference>
<dbReference type="PANTHER" id="PTHR30309">
    <property type="entry name" value="INNER MEMBRANE PROTEIN YGIH"/>
    <property type="match status" value="1"/>
</dbReference>